<evidence type="ECO:0000313" key="2">
    <source>
        <dbReference type="Proteomes" id="UP001146351"/>
    </source>
</evidence>
<dbReference type="AlphaFoldDB" id="A0A9W9ID35"/>
<proteinExistence type="predicted"/>
<comment type="caution">
    <text evidence="1">The sequence shown here is derived from an EMBL/GenBank/DDBJ whole genome shotgun (WGS) entry which is preliminary data.</text>
</comment>
<protein>
    <submittedName>
        <fullName evidence="1">Uncharacterized protein</fullName>
    </submittedName>
</protein>
<reference evidence="1" key="2">
    <citation type="journal article" date="2023" name="IMA Fungus">
        <title>Comparative genomic study of the Penicillium genus elucidates a diverse pangenome and 15 lateral gene transfer events.</title>
        <authorList>
            <person name="Petersen C."/>
            <person name="Sorensen T."/>
            <person name="Nielsen M.R."/>
            <person name="Sondergaard T.E."/>
            <person name="Sorensen J.L."/>
            <person name="Fitzpatrick D.A."/>
            <person name="Frisvad J.C."/>
            <person name="Nielsen K.L."/>
        </authorList>
    </citation>
    <scope>NUCLEOTIDE SEQUENCE</scope>
    <source>
        <strain evidence="1">IBT 21917</strain>
    </source>
</reference>
<gene>
    <name evidence="1" type="ORF">N7492_005250</name>
</gene>
<reference evidence="1" key="1">
    <citation type="submission" date="2022-11" db="EMBL/GenBank/DDBJ databases">
        <authorList>
            <person name="Petersen C."/>
        </authorList>
    </citation>
    <scope>NUCLEOTIDE SEQUENCE</scope>
    <source>
        <strain evidence="1">IBT 21917</strain>
    </source>
</reference>
<name>A0A9W9ID35_9EURO</name>
<organism evidence="1 2">
    <name type="scientific">Penicillium capsulatum</name>
    <dbReference type="NCBI Taxonomy" id="69766"/>
    <lineage>
        <taxon>Eukaryota</taxon>
        <taxon>Fungi</taxon>
        <taxon>Dikarya</taxon>
        <taxon>Ascomycota</taxon>
        <taxon>Pezizomycotina</taxon>
        <taxon>Eurotiomycetes</taxon>
        <taxon>Eurotiomycetidae</taxon>
        <taxon>Eurotiales</taxon>
        <taxon>Aspergillaceae</taxon>
        <taxon>Penicillium</taxon>
    </lineage>
</organism>
<dbReference type="Proteomes" id="UP001146351">
    <property type="component" value="Unassembled WGS sequence"/>
</dbReference>
<dbReference type="EMBL" id="JAPQKO010000003">
    <property type="protein sequence ID" value="KAJ5172657.1"/>
    <property type="molecule type" value="Genomic_DNA"/>
</dbReference>
<accession>A0A9W9ID35</accession>
<keyword evidence="2" id="KW-1185">Reference proteome</keyword>
<sequence>MELCNLPTALRNLVDFIRLCWYSISSLGWFTMAAMAFHSSVHRRDAQYIDFGSSAYDHYTLRLKKQVQRHRALRSGHGLEPSEGRRSIWRSAIDCRLKTLEKGNRNKERFLIDMWSLLGDLTDCSAGIRHVDHGTCSIFKQMVNLRETKLAAQPLDLAERLAALWHDIIFDFDLRVSSQADIATMDRWLGVEAMYSEEHTTIYDPIEGEFLKV</sequence>
<evidence type="ECO:0000313" key="1">
    <source>
        <dbReference type="EMBL" id="KAJ5172657.1"/>
    </source>
</evidence>